<evidence type="ECO:0008006" key="3">
    <source>
        <dbReference type="Google" id="ProtNLM"/>
    </source>
</evidence>
<name>A0ABX7B8J6_9PROT</name>
<evidence type="ECO:0000313" key="1">
    <source>
        <dbReference type="EMBL" id="QQP90700.1"/>
    </source>
</evidence>
<proteinExistence type="predicted"/>
<dbReference type="RefSeq" id="WP_201077961.1">
    <property type="nucleotide sequence ID" value="NZ_CP067420.1"/>
</dbReference>
<keyword evidence="2" id="KW-1185">Reference proteome</keyword>
<dbReference type="InterPro" id="IPR014710">
    <property type="entry name" value="RmlC-like_jellyroll"/>
</dbReference>
<dbReference type="InterPro" id="IPR011051">
    <property type="entry name" value="RmlC_Cupin_sf"/>
</dbReference>
<accession>A0ABX7B8J6</accession>
<sequence length="456" mass="51339">MQIFEAEIRNNIAVSPGQGPDYQERNPILRMMEVWAKAELAADREHYDAGSLDFLFPFKDLALYGPRPPNSGVLDPRQQDEKQDFQKQNVADFNLEDCWLARGYASADPWEGSFLKLSYSASPFTRLATKAAEAGSPLGSTIRAWIKVGANATSFPVLVPYNTRTDRYEIEIWAYPGRDLSGRLGDKGRAAIEAGAIVADAFLVRGERSAFHGPAVSGERDQANRAIAQTNDPSPVDMIQRATDHTLHPVLPVTVEVAWANDSLQVWDNNGGANYTYKFNMLFRGWRNYLQVGQSRHPHGGVGFLEYRNLLSNYFSLEDRRKSVLGDRWEPELGRELNSWNFGADAWNGQQAAGPKPAGPKLERFMAVDYMDLHLLNSRCGIGIHRHRDNQEVFLLMEGSALMLVGDWCKFPDRERAFELRQMEAGDLAVCKTGQLHALYNHTDEQIKLFMFGGYD</sequence>
<dbReference type="EMBL" id="CP067420">
    <property type="protein sequence ID" value="QQP90700.1"/>
    <property type="molecule type" value="Genomic_DNA"/>
</dbReference>
<evidence type="ECO:0000313" key="2">
    <source>
        <dbReference type="Proteomes" id="UP000595197"/>
    </source>
</evidence>
<organism evidence="1 2">
    <name type="scientific">Skermanella cutis</name>
    <dbReference type="NCBI Taxonomy" id="2775420"/>
    <lineage>
        <taxon>Bacteria</taxon>
        <taxon>Pseudomonadati</taxon>
        <taxon>Pseudomonadota</taxon>
        <taxon>Alphaproteobacteria</taxon>
        <taxon>Rhodospirillales</taxon>
        <taxon>Azospirillaceae</taxon>
        <taxon>Skermanella</taxon>
    </lineage>
</organism>
<protein>
    <recommendedName>
        <fullName evidence="3">Cupin domain-containing protein</fullName>
    </recommendedName>
</protein>
<dbReference type="Gene3D" id="2.60.120.10">
    <property type="entry name" value="Jelly Rolls"/>
    <property type="match status" value="1"/>
</dbReference>
<reference evidence="1" key="1">
    <citation type="submission" date="2021-02" db="EMBL/GenBank/DDBJ databases">
        <title>Skermanella TT6 skin isolate.</title>
        <authorList>
            <person name="Lee K."/>
            <person name="Ganzorig M."/>
        </authorList>
    </citation>
    <scope>NUCLEOTIDE SEQUENCE</scope>
    <source>
        <strain evidence="1">TT6</strain>
    </source>
</reference>
<dbReference type="SUPFAM" id="SSF51182">
    <property type="entry name" value="RmlC-like cupins"/>
    <property type="match status" value="1"/>
</dbReference>
<gene>
    <name evidence="1" type="ORF">IGS68_05545</name>
</gene>
<dbReference type="Proteomes" id="UP000595197">
    <property type="component" value="Chromosome"/>
</dbReference>